<dbReference type="Proteomes" id="UP000051256">
    <property type="component" value="Unassembled WGS sequence"/>
</dbReference>
<proteinExistence type="predicted"/>
<evidence type="ECO:0000313" key="1">
    <source>
        <dbReference type="EMBL" id="KRM94515.1"/>
    </source>
</evidence>
<reference evidence="1 2" key="1">
    <citation type="journal article" date="2015" name="Genome Announc.">
        <title>Expanding the biotechnology potential of lactobacilli through comparative genomics of 213 strains and associated genera.</title>
        <authorList>
            <person name="Sun Z."/>
            <person name="Harris H.M."/>
            <person name="McCann A."/>
            <person name="Guo C."/>
            <person name="Argimon S."/>
            <person name="Zhang W."/>
            <person name="Yang X."/>
            <person name="Jeffery I.B."/>
            <person name="Cooney J.C."/>
            <person name="Kagawa T.F."/>
            <person name="Liu W."/>
            <person name="Song Y."/>
            <person name="Salvetti E."/>
            <person name="Wrobel A."/>
            <person name="Rasinkangas P."/>
            <person name="Parkhill J."/>
            <person name="Rea M.C."/>
            <person name="O'Sullivan O."/>
            <person name="Ritari J."/>
            <person name="Douillard F.P."/>
            <person name="Paul Ross R."/>
            <person name="Yang R."/>
            <person name="Briner A.E."/>
            <person name="Felis G.E."/>
            <person name="de Vos W.M."/>
            <person name="Barrangou R."/>
            <person name="Klaenhammer T.R."/>
            <person name="Caufield P.W."/>
            <person name="Cui Y."/>
            <person name="Zhang H."/>
            <person name="O'Toole P.W."/>
        </authorList>
    </citation>
    <scope>NUCLEOTIDE SEQUENCE [LARGE SCALE GENOMIC DNA]</scope>
    <source>
        <strain evidence="1 2">DSM 24302</strain>
    </source>
</reference>
<dbReference type="AlphaFoldDB" id="A0A0R2D3Y7"/>
<dbReference type="RefSeq" id="WP_054670821.1">
    <property type="nucleotide sequence ID" value="NZ_AYZR01000004.1"/>
</dbReference>
<evidence type="ECO:0000313" key="2">
    <source>
        <dbReference type="Proteomes" id="UP000051256"/>
    </source>
</evidence>
<dbReference type="STRING" id="1423802.FC56_GL001472"/>
<dbReference type="EMBL" id="AYZR01000004">
    <property type="protein sequence ID" value="KRM94515.1"/>
    <property type="molecule type" value="Genomic_DNA"/>
</dbReference>
<protein>
    <recommendedName>
        <fullName evidence="3">DUF2922 domain-containing protein</fullName>
    </recommendedName>
</protein>
<comment type="caution">
    <text evidence="1">The sequence shown here is derived from an EMBL/GenBank/DDBJ whole genome shotgun (WGS) entry which is preliminary data.</text>
</comment>
<gene>
    <name evidence="1" type="ORF">FC56_GL001472</name>
</gene>
<accession>A0A0R2D3Y7</accession>
<dbReference type="InterPro" id="IPR021321">
    <property type="entry name" value="DUF2922"/>
</dbReference>
<organism evidence="1 2">
    <name type="scientific">Lentilactobacillus senioris DSM 24302 = JCM 17472</name>
    <dbReference type="NCBI Taxonomy" id="1423802"/>
    <lineage>
        <taxon>Bacteria</taxon>
        <taxon>Bacillati</taxon>
        <taxon>Bacillota</taxon>
        <taxon>Bacilli</taxon>
        <taxon>Lactobacillales</taxon>
        <taxon>Lactobacillaceae</taxon>
        <taxon>Lentilactobacillus</taxon>
    </lineage>
</organism>
<dbReference type="PATRIC" id="fig|1423802.4.peg.1490"/>
<keyword evidence="2" id="KW-1185">Reference proteome</keyword>
<evidence type="ECO:0008006" key="3">
    <source>
        <dbReference type="Google" id="ProtNLM"/>
    </source>
</evidence>
<name>A0A0R2D3Y7_9LACO</name>
<sequence>MKHLELIYRNSDSKLTTLRLTYAQENLTEAATKKAMQDIAALKMFDNNGVNPYVEPVAARYVETNTDPIFDTRSAS</sequence>
<dbReference type="Pfam" id="PF11148">
    <property type="entry name" value="DUF2922"/>
    <property type="match status" value="1"/>
</dbReference>